<reference evidence="4" key="1">
    <citation type="submission" date="2020-05" db="EMBL/GenBank/DDBJ databases">
        <authorList>
            <person name="Chiriac C."/>
            <person name="Salcher M."/>
            <person name="Ghai R."/>
            <person name="Kavagutti S V."/>
        </authorList>
    </citation>
    <scope>NUCLEOTIDE SEQUENCE</scope>
</reference>
<gene>
    <name evidence="4" type="ORF">UFOPK3423_01386</name>
</gene>
<dbReference type="AlphaFoldDB" id="A0A6J7EDU4"/>
<feature type="domain" description="Ketoreductase" evidence="3">
    <location>
        <begin position="9"/>
        <end position="188"/>
    </location>
</feature>
<sequence length="246" mass="25539">MLESGLAGRVCLVTGAASGIGRATAEILAGQGARLVVVDRDAEQLAAVPLDCEHTAVVADVAQPAEVDRIFDEVDARFGRLDVLIHCAALFRIAALPDVDEEEWDQILDVNLKGSFLLCQGAVERMRTHGDGRIVLFGSFAARTGGLRAGAPYAASKAGVEGLARHVAAYAGPLGVRVNCMHPGFTETALTSVLDDVARADAISRTPLGRVASAAEQASMAVVLASDLASFVHGATLDVNGGMYMA</sequence>
<proteinExistence type="inferred from homology"/>
<accession>A0A6J7EDU4</accession>
<dbReference type="PANTHER" id="PTHR42760:SF133">
    <property type="entry name" value="3-OXOACYL-[ACYL-CARRIER-PROTEIN] REDUCTASE"/>
    <property type="match status" value="1"/>
</dbReference>
<name>A0A6J7EDU4_9ZZZZ</name>
<evidence type="ECO:0000256" key="2">
    <source>
        <dbReference type="ARBA" id="ARBA00023002"/>
    </source>
</evidence>
<organism evidence="4">
    <name type="scientific">freshwater metagenome</name>
    <dbReference type="NCBI Taxonomy" id="449393"/>
    <lineage>
        <taxon>unclassified sequences</taxon>
        <taxon>metagenomes</taxon>
        <taxon>ecological metagenomes</taxon>
    </lineage>
</organism>
<dbReference type="PRINTS" id="PR00080">
    <property type="entry name" value="SDRFAMILY"/>
</dbReference>
<dbReference type="GO" id="GO:0006633">
    <property type="term" value="P:fatty acid biosynthetic process"/>
    <property type="evidence" value="ECO:0007669"/>
    <property type="project" value="TreeGrafter"/>
</dbReference>
<dbReference type="SUPFAM" id="SSF51735">
    <property type="entry name" value="NAD(P)-binding Rossmann-fold domains"/>
    <property type="match status" value="1"/>
</dbReference>
<dbReference type="PRINTS" id="PR00081">
    <property type="entry name" value="GDHRDH"/>
</dbReference>
<comment type="similarity">
    <text evidence="1">Belongs to the short-chain dehydrogenases/reductases (SDR) family.</text>
</comment>
<dbReference type="InterPro" id="IPR002347">
    <property type="entry name" value="SDR_fam"/>
</dbReference>
<dbReference type="FunFam" id="3.40.50.720:FF:000084">
    <property type="entry name" value="Short-chain dehydrogenase reductase"/>
    <property type="match status" value="1"/>
</dbReference>
<dbReference type="GO" id="GO:0016616">
    <property type="term" value="F:oxidoreductase activity, acting on the CH-OH group of donors, NAD or NADP as acceptor"/>
    <property type="evidence" value="ECO:0007669"/>
    <property type="project" value="TreeGrafter"/>
</dbReference>
<dbReference type="InterPro" id="IPR057326">
    <property type="entry name" value="KR_dom"/>
</dbReference>
<evidence type="ECO:0000313" key="4">
    <source>
        <dbReference type="EMBL" id="CAB4881447.1"/>
    </source>
</evidence>
<dbReference type="GO" id="GO:0048038">
    <property type="term" value="F:quinone binding"/>
    <property type="evidence" value="ECO:0007669"/>
    <property type="project" value="TreeGrafter"/>
</dbReference>
<dbReference type="Pfam" id="PF13561">
    <property type="entry name" value="adh_short_C2"/>
    <property type="match status" value="1"/>
</dbReference>
<protein>
    <submittedName>
        <fullName evidence="4">Unannotated protein</fullName>
    </submittedName>
</protein>
<dbReference type="InterPro" id="IPR036291">
    <property type="entry name" value="NAD(P)-bd_dom_sf"/>
</dbReference>
<dbReference type="SMART" id="SM00822">
    <property type="entry name" value="PKS_KR"/>
    <property type="match status" value="1"/>
</dbReference>
<keyword evidence="2" id="KW-0560">Oxidoreductase</keyword>
<dbReference type="Gene3D" id="3.40.50.720">
    <property type="entry name" value="NAD(P)-binding Rossmann-like Domain"/>
    <property type="match status" value="1"/>
</dbReference>
<dbReference type="PANTHER" id="PTHR42760">
    <property type="entry name" value="SHORT-CHAIN DEHYDROGENASES/REDUCTASES FAMILY MEMBER"/>
    <property type="match status" value="1"/>
</dbReference>
<dbReference type="EMBL" id="CAFBLQ010000183">
    <property type="protein sequence ID" value="CAB4881447.1"/>
    <property type="molecule type" value="Genomic_DNA"/>
</dbReference>
<evidence type="ECO:0000256" key="1">
    <source>
        <dbReference type="ARBA" id="ARBA00006484"/>
    </source>
</evidence>
<evidence type="ECO:0000259" key="3">
    <source>
        <dbReference type="SMART" id="SM00822"/>
    </source>
</evidence>